<evidence type="ECO:0000313" key="2">
    <source>
        <dbReference type="EMBL" id="UUP13248.1"/>
    </source>
</evidence>
<dbReference type="Gene3D" id="3.10.129.10">
    <property type="entry name" value="Hotdog Thioesterase"/>
    <property type="match status" value="1"/>
</dbReference>
<dbReference type="SUPFAM" id="SSF54637">
    <property type="entry name" value="Thioesterase/thiol ester dehydrase-isomerase"/>
    <property type="match status" value="1"/>
</dbReference>
<dbReference type="CDD" id="cd03441">
    <property type="entry name" value="R_hydratase_like"/>
    <property type="match status" value="1"/>
</dbReference>
<name>A0ABY5M8B3_9ACTN</name>
<proteinExistence type="predicted"/>
<dbReference type="Proteomes" id="UP001316184">
    <property type="component" value="Chromosome"/>
</dbReference>
<keyword evidence="3" id="KW-1185">Reference proteome</keyword>
<sequence length="166" mass="18200">MSLVTDEVRALVGTRKVYTAPEPFGAAAGRYFALAIGDDNPIYSDPEYAREQGLPGVSAPLTLITETNQYANLPMAPDGYAGHSWHLDIPGTRQVRGGNTYTFERRLRPEDVVTATWEIHDLTEKKTGKGADMLIVHSRATYTNQDDELLAVNEETIIFVSIGATS</sequence>
<dbReference type="RefSeq" id="WP_232400474.1">
    <property type="nucleotide sequence ID" value="NZ_CP102173.1"/>
</dbReference>
<reference evidence="2 3" key="1">
    <citation type="submission" date="2022-08" db="EMBL/GenBank/DDBJ databases">
        <title>novel species in genus Aeromicrobium.</title>
        <authorList>
            <person name="Ye L."/>
        </authorList>
    </citation>
    <scope>NUCLEOTIDE SEQUENCE [LARGE SCALE GENOMIC DNA]</scope>
    <source>
        <strain evidence="3">zg-Y1379</strain>
    </source>
</reference>
<dbReference type="InterPro" id="IPR029069">
    <property type="entry name" value="HotDog_dom_sf"/>
</dbReference>
<dbReference type="InterPro" id="IPR039569">
    <property type="entry name" value="FAS1-like_DH_region"/>
</dbReference>
<accession>A0ABY5M8B3</accession>
<protein>
    <submittedName>
        <fullName evidence="2">MaoC family dehydratase N-terminal domain-containing protein</fullName>
    </submittedName>
</protein>
<dbReference type="EMBL" id="CP102173">
    <property type="protein sequence ID" value="UUP13248.1"/>
    <property type="molecule type" value="Genomic_DNA"/>
</dbReference>
<feature type="domain" description="FAS1-like dehydratase" evidence="1">
    <location>
        <begin position="27"/>
        <end position="151"/>
    </location>
</feature>
<evidence type="ECO:0000313" key="3">
    <source>
        <dbReference type="Proteomes" id="UP001316184"/>
    </source>
</evidence>
<organism evidence="2 3">
    <name type="scientific">Aeromicrobium wangtongii</name>
    <dbReference type="NCBI Taxonomy" id="2969247"/>
    <lineage>
        <taxon>Bacteria</taxon>
        <taxon>Bacillati</taxon>
        <taxon>Actinomycetota</taxon>
        <taxon>Actinomycetes</taxon>
        <taxon>Propionibacteriales</taxon>
        <taxon>Nocardioidaceae</taxon>
        <taxon>Aeromicrobium</taxon>
    </lineage>
</organism>
<evidence type="ECO:0000259" key="1">
    <source>
        <dbReference type="Pfam" id="PF13452"/>
    </source>
</evidence>
<gene>
    <name evidence="2" type="ORF">NQV15_15540</name>
</gene>
<dbReference type="Pfam" id="PF13452">
    <property type="entry name" value="FAS1_DH_region"/>
    <property type="match status" value="1"/>
</dbReference>